<organism evidence="2 3">
    <name type="scientific">Mytilus coruscus</name>
    <name type="common">Sea mussel</name>
    <dbReference type="NCBI Taxonomy" id="42192"/>
    <lineage>
        <taxon>Eukaryota</taxon>
        <taxon>Metazoa</taxon>
        <taxon>Spiralia</taxon>
        <taxon>Lophotrochozoa</taxon>
        <taxon>Mollusca</taxon>
        <taxon>Bivalvia</taxon>
        <taxon>Autobranchia</taxon>
        <taxon>Pteriomorphia</taxon>
        <taxon>Mytilida</taxon>
        <taxon>Mytiloidea</taxon>
        <taxon>Mytilidae</taxon>
        <taxon>Mytilinae</taxon>
        <taxon>Mytilus</taxon>
    </lineage>
</organism>
<gene>
    <name evidence="2" type="ORF">MCOR_21740</name>
</gene>
<name>A0A6J8BRR4_MYTCO</name>
<dbReference type="Proteomes" id="UP000507470">
    <property type="component" value="Unassembled WGS sequence"/>
</dbReference>
<feature type="transmembrane region" description="Helical" evidence="1">
    <location>
        <begin position="6"/>
        <end position="26"/>
    </location>
</feature>
<dbReference type="SUPFAM" id="SSF48726">
    <property type="entry name" value="Immunoglobulin"/>
    <property type="match status" value="1"/>
</dbReference>
<dbReference type="Gene3D" id="2.60.40.10">
    <property type="entry name" value="Immunoglobulins"/>
    <property type="match status" value="1"/>
</dbReference>
<protein>
    <submittedName>
        <fullName evidence="2">Uncharacterized protein</fullName>
    </submittedName>
</protein>
<accession>A0A6J8BRR4</accession>
<feature type="transmembrane region" description="Helical" evidence="1">
    <location>
        <begin position="174"/>
        <end position="195"/>
    </location>
</feature>
<dbReference type="InterPro" id="IPR013783">
    <property type="entry name" value="Ig-like_fold"/>
</dbReference>
<keyword evidence="3" id="KW-1185">Reference proteome</keyword>
<dbReference type="EMBL" id="CACVKT020003848">
    <property type="protein sequence ID" value="CAC5386282.1"/>
    <property type="molecule type" value="Genomic_DNA"/>
</dbReference>
<evidence type="ECO:0000313" key="3">
    <source>
        <dbReference type="Proteomes" id="UP000507470"/>
    </source>
</evidence>
<dbReference type="InterPro" id="IPR036179">
    <property type="entry name" value="Ig-like_dom_sf"/>
</dbReference>
<sequence>MFYLWCLCLICLYVLGYIILIVFKAYSTVILQSKHSYVTFNEAEFLRLNLNVELKQANPGDSIRFDIDYNQSLYKNDKRFPICKRLFRRYFGEDVKMECKWPIEFVKILNYETKWTHNGKEMAHSIRKKTTSLSGDIRSKTLSIFIISKSDYGKYQLWVSGQSTENYIQKYRKITYIIAFMVLTPIYQMISYVYVPVGNGLVLDYQVDYSFETNITGWEYKIEKQSYRDIRI</sequence>
<proteinExistence type="predicted"/>
<keyword evidence="1" id="KW-1133">Transmembrane helix</keyword>
<dbReference type="AlphaFoldDB" id="A0A6J8BRR4"/>
<keyword evidence="1" id="KW-0472">Membrane</keyword>
<evidence type="ECO:0000256" key="1">
    <source>
        <dbReference type="SAM" id="Phobius"/>
    </source>
</evidence>
<dbReference type="OrthoDB" id="10407501at2759"/>
<evidence type="ECO:0000313" key="2">
    <source>
        <dbReference type="EMBL" id="CAC5386282.1"/>
    </source>
</evidence>
<keyword evidence="1" id="KW-0812">Transmembrane</keyword>
<reference evidence="2 3" key="1">
    <citation type="submission" date="2020-06" db="EMBL/GenBank/DDBJ databases">
        <authorList>
            <person name="Li R."/>
            <person name="Bekaert M."/>
        </authorList>
    </citation>
    <scope>NUCLEOTIDE SEQUENCE [LARGE SCALE GENOMIC DNA]</scope>
    <source>
        <strain evidence="3">wild</strain>
    </source>
</reference>